<dbReference type="EMBL" id="GBRH01188488">
    <property type="protein sequence ID" value="JAE09408.1"/>
    <property type="molecule type" value="Transcribed_RNA"/>
</dbReference>
<sequence length="34" mass="4093">MVITRELAGESFWMFEKKNSDCKVHINKTFCFDH</sequence>
<reference evidence="1" key="2">
    <citation type="journal article" date="2015" name="Data Brief">
        <title>Shoot transcriptome of the giant reed, Arundo donax.</title>
        <authorList>
            <person name="Barrero R.A."/>
            <person name="Guerrero F.D."/>
            <person name="Moolhuijzen P."/>
            <person name="Goolsby J.A."/>
            <person name="Tidwell J."/>
            <person name="Bellgard S.E."/>
            <person name="Bellgard M.I."/>
        </authorList>
    </citation>
    <scope>NUCLEOTIDE SEQUENCE</scope>
    <source>
        <tissue evidence="1">Shoot tissue taken approximately 20 cm above the soil surface</tissue>
    </source>
</reference>
<accession>A0A0A9FM82</accession>
<reference evidence="1" key="1">
    <citation type="submission" date="2014-09" db="EMBL/GenBank/DDBJ databases">
        <authorList>
            <person name="Magalhaes I.L.F."/>
            <person name="Oliveira U."/>
            <person name="Santos F.R."/>
            <person name="Vidigal T.H.D.A."/>
            <person name="Brescovit A.D."/>
            <person name="Santos A.J."/>
        </authorList>
    </citation>
    <scope>NUCLEOTIDE SEQUENCE</scope>
    <source>
        <tissue evidence="1">Shoot tissue taken approximately 20 cm above the soil surface</tissue>
    </source>
</reference>
<dbReference type="AlphaFoldDB" id="A0A0A9FM82"/>
<name>A0A0A9FM82_ARUDO</name>
<evidence type="ECO:0000313" key="1">
    <source>
        <dbReference type="EMBL" id="JAE09408.1"/>
    </source>
</evidence>
<protein>
    <submittedName>
        <fullName evidence="1">Uncharacterized protein</fullName>
    </submittedName>
</protein>
<proteinExistence type="predicted"/>
<organism evidence="1">
    <name type="scientific">Arundo donax</name>
    <name type="common">Giant reed</name>
    <name type="synonym">Donax arundinaceus</name>
    <dbReference type="NCBI Taxonomy" id="35708"/>
    <lineage>
        <taxon>Eukaryota</taxon>
        <taxon>Viridiplantae</taxon>
        <taxon>Streptophyta</taxon>
        <taxon>Embryophyta</taxon>
        <taxon>Tracheophyta</taxon>
        <taxon>Spermatophyta</taxon>
        <taxon>Magnoliopsida</taxon>
        <taxon>Liliopsida</taxon>
        <taxon>Poales</taxon>
        <taxon>Poaceae</taxon>
        <taxon>PACMAD clade</taxon>
        <taxon>Arundinoideae</taxon>
        <taxon>Arundineae</taxon>
        <taxon>Arundo</taxon>
    </lineage>
</organism>